<accession>A0A1I7YIB4</accession>
<keyword evidence="2" id="KW-1185">Reference proteome</keyword>
<name>A0A1I7YIB4_9BILA</name>
<organism evidence="2 3">
    <name type="scientific">Steinernema glaseri</name>
    <dbReference type="NCBI Taxonomy" id="37863"/>
    <lineage>
        <taxon>Eukaryota</taxon>
        <taxon>Metazoa</taxon>
        <taxon>Ecdysozoa</taxon>
        <taxon>Nematoda</taxon>
        <taxon>Chromadorea</taxon>
        <taxon>Rhabditida</taxon>
        <taxon>Tylenchina</taxon>
        <taxon>Panagrolaimomorpha</taxon>
        <taxon>Strongyloidoidea</taxon>
        <taxon>Steinernematidae</taxon>
        <taxon>Steinernema</taxon>
    </lineage>
</organism>
<proteinExistence type="predicted"/>
<evidence type="ECO:0000313" key="2">
    <source>
        <dbReference type="Proteomes" id="UP000095287"/>
    </source>
</evidence>
<evidence type="ECO:0000256" key="1">
    <source>
        <dbReference type="SAM" id="MobiDB-lite"/>
    </source>
</evidence>
<dbReference type="AlphaFoldDB" id="A0A1I7YIB4"/>
<feature type="compositionally biased region" description="Polar residues" evidence="1">
    <location>
        <begin position="13"/>
        <end position="24"/>
    </location>
</feature>
<sequence length="105" mass="12025">MKSGNLLRFQESLTPRSSKAQSMLGNRKPRRRCQQRRFKGRRAAMFTFGASGSEGRREILRTLLEDACPSRWQSARGSLLELAWVQLEWERLGVLKGVQINFGSV</sequence>
<protein>
    <submittedName>
        <fullName evidence="3">Uncharacterized protein</fullName>
    </submittedName>
</protein>
<evidence type="ECO:0000313" key="3">
    <source>
        <dbReference type="WBParaSite" id="L893_g16591.t1"/>
    </source>
</evidence>
<dbReference type="Proteomes" id="UP000095287">
    <property type="component" value="Unplaced"/>
</dbReference>
<feature type="region of interest" description="Disordered" evidence="1">
    <location>
        <begin position="13"/>
        <end position="35"/>
    </location>
</feature>
<dbReference type="WBParaSite" id="L893_g16591.t1">
    <property type="protein sequence ID" value="L893_g16591.t1"/>
    <property type="gene ID" value="L893_g16591"/>
</dbReference>
<reference evidence="3" key="1">
    <citation type="submission" date="2016-11" db="UniProtKB">
        <authorList>
            <consortium name="WormBaseParasite"/>
        </authorList>
    </citation>
    <scope>IDENTIFICATION</scope>
</reference>